<name>A0A369ZE70_HAEPH</name>
<dbReference type="EMBL" id="QEQD01000007">
    <property type="protein sequence ID" value="RDF02597.1"/>
    <property type="molecule type" value="Genomic_DNA"/>
</dbReference>
<reference evidence="2 3" key="1">
    <citation type="submission" date="2018-05" db="EMBL/GenBank/DDBJ databases">
        <title>Draft Genome Sequences for a Diverse set of 7 Haemophilus Species.</title>
        <authorList>
            <person name="Nichols M."/>
            <person name="Topaz N."/>
            <person name="Wang X."/>
            <person name="Wang X."/>
            <person name="Boxrud D."/>
        </authorList>
    </citation>
    <scope>NUCLEOTIDE SEQUENCE [LARGE SCALE GENOMIC DNA]</scope>
    <source>
        <strain evidence="2 3">C2010039593</strain>
    </source>
</reference>
<keyword evidence="1" id="KW-0812">Transmembrane</keyword>
<evidence type="ECO:0000313" key="3">
    <source>
        <dbReference type="Proteomes" id="UP000253999"/>
    </source>
</evidence>
<sequence length="340" mass="38606">MKPTTKKLPGWVHIPLFVFMAISLAQTALGFTDLFGATFAWAFSAAITMLMYGFTLFIGTRRLNKLPVIGFLIAYFFFSLFSFAGNFNAIYTSYQKEQLFRDELLKHKQQLNDVVSATNKALNNFNPELTEKRNRVEALTEQLVSQISDPARPGLGKRALELIREIEGVLGERLTEFGTRGISPKELALRYQENIDQITRRKLTNKDYDKVEEIRANTEKKAKEINNLIDNVLSTAADVKQYGFETNLKAVNVINEIGSNTQEFINDTAIFKFEKVPFESQEIGKIAFSFKSAFVDHPLVAVLFTILCLFIDWAVVLSLLVFFGRNEKEPTQVIHSGRSM</sequence>
<keyword evidence="1" id="KW-1133">Transmembrane helix</keyword>
<protein>
    <recommendedName>
        <fullName evidence="4">DUF4407 domain-containing protein</fullName>
    </recommendedName>
</protein>
<gene>
    <name evidence="2" type="ORF">DPV98_07045</name>
</gene>
<keyword evidence="1" id="KW-0472">Membrane</keyword>
<feature type="transmembrane region" description="Helical" evidence="1">
    <location>
        <begin position="12"/>
        <end position="32"/>
    </location>
</feature>
<evidence type="ECO:0000313" key="2">
    <source>
        <dbReference type="EMBL" id="RDF02597.1"/>
    </source>
</evidence>
<dbReference type="Proteomes" id="UP000253999">
    <property type="component" value="Unassembled WGS sequence"/>
</dbReference>
<feature type="transmembrane region" description="Helical" evidence="1">
    <location>
        <begin position="38"/>
        <end position="59"/>
    </location>
</feature>
<evidence type="ECO:0008006" key="4">
    <source>
        <dbReference type="Google" id="ProtNLM"/>
    </source>
</evidence>
<proteinExistence type="predicted"/>
<feature type="transmembrane region" description="Helical" evidence="1">
    <location>
        <begin position="66"/>
        <end position="91"/>
    </location>
</feature>
<accession>A0A369ZE70</accession>
<comment type="caution">
    <text evidence="2">The sequence shown here is derived from an EMBL/GenBank/DDBJ whole genome shotgun (WGS) entry which is preliminary data.</text>
</comment>
<evidence type="ECO:0000256" key="1">
    <source>
        <dbReference type="SAM" id="Phobius"/>
    </source>
</evidence>
<feature type="transmembrane region" description="Helical" evidence="1">
    <location>
        <begin position="299"/>
        <end position="323"/>
    </location>
</feature>
<dbReference type="AlphaFoldDB" id="A0A369ZE70"/>
<dbReference type="RefSeq" id="WP_111313208.1">
    <property type="nucleotide sequence ID" value="NZ_CAUVRQ010000001.1"/>
</dbReference>
<organism evidence="2 3">
    <name type="scientific">Haemophilus parahaemolyticus</name>
    <dbReference type="NCBI Taxonomy" id="735"/>
    <lineage>
        <taxon>Bacteria</taxon>
        <taxon>Pseudomonadati</taxon>
        <taxon>Pseudomonadota</taxon>
        <taxon>Gammaproteobacteria</taxon>
        <taxon>Pasteurellales</taxon>
        <taxon>Pasteurellaceae</taxon>
        <taxon>Haemophilus</taxon>
    </lineage>
</organism>